<comment type="caution">
    <text evidence="3">The sequence shown here is derived from an EMBL/GenBank/DDBJ whole genome shotgun (WGS) entry which is preliminary data.</text>
</comment>
<feature type="chain" id="PRO_5012593145" description="DUF7888 domain-containing protein" evidence="1">
    <location>
        <begin position="22"/>
        <end position="184"/>
    </location>
</feature>
<feature type="domain" description="DUF7888" evidence="2">
    <location>
        <begin position="60"/>
        <end position="184"/>
    </location>
</feature>
<dbReference type="Proteomes" id="UP000186583">
    <property type="component" value="Unassembled WGS sequence"/>
</dbReference>
<evidence type="ECO:0000256" key="1">
    <source>
        <dbReference type="SAM" id="SignalP"/>
    </source>
</evidence>
<keyword evidence="4" id="KW-1185">Reference proteome</keyword>
<proteinExistence type="predicted"/>
<organism evidence="3 4">
    <name type="scientific">Colletotrichum chlorophyti</name>
    <dbReference type="NCBI Taxonomy" id="708187"/>
    <lineage>
        <taxon>Eukaryota</taxon>
        <taxon>Fungi</taxon>
        <taxon>Dikarya</taxon>
        <taxon>Ascomycota</taxon>
        <taxon>Pezizomycotina</taxon>
        <taxon>Sordariomycetes</taxon>
        <taxon>Hypocreomycetidae</taxon>
        <taxon>Glomerellales</taxon>
        <taxon>Glomerellaceae</taxon>
        <taxon>Colletotrichum</taxon>
    </lineage>
</organism>
<dbReference type="EMBL" id="MPGH01000002">
    <property type="protein sequence ID" value="OLN97844.1"/>
    <property type="molecule type" value="Genomic_DNA"/>
</dbReference>
<protein>
    <recommendedName>
        <fullName evidence="2">DUF7888 domain-containing protein</fullName>
    </recommendedName>
</protein>
<evidence type="ECO:0000259" key="2">
    <source>
        <dbReference type="Pfam" id="PF25411"/>
    </source>
</evidence>
<accession>A0A1Q8S8Q1</accession>
<dbReference type="InterPro" id="IPR057210">
    <property type="entry name" value="DUF7888"/>
</dbReference>
<evidence type="ECO:0000313" key="3">
    <source>
        <dbReference type="EMBL" id="OLN97844.1"/>
    </source>
</evidence>
<dbReference type="AlphaFoldDB" id="A0A1Q8S8Q1"/>
<evidence type="ECO:0000313" key="4">
    <source>
        <dbReference type="Proteomes" id="UP000186583"/>
    </source>
</evidence>
<feature type="signal peptide" evidence="1">
    <location>
        <begin position="1"/>
        <end position="21"/>
    </location>
</feature>
<dbReference type="Pfam" id="PF25411">
    <property type="entry name" value="DUF7888"/>
    <property type="match status" value="1"/>
</dbReference>
<dbReference type="PANTHER" id="PTHR40845">
    <property type="match status" value="1"/>
</dbReference>
<dbReference type="OrthoDB" id="3478218at2759"/>
<reference evidence="3 4" key="1">
    <citation type="submission" date="2016-11" db="EMBL/GenBank/DDBJ databases">
        <title>Draft Genome Assembly of Colletotrichum chlorophyti a pathogen of herbaceous plants.</title>
        <authorList>
            <person name="Gan P."/>
            <person name="Narusaka M."/>
            <person name="Tsushima A."/>
            <person name="Narusaka Y."/>
            <person name="Takano Y."/>
            <person name="Shirasu K."/>
        </authorList>
    </citation>
    <scope>NUCLEOTIDE SEQUENCE [LARGE SCALE GENOMIC DNA]</scope>
    <source>
        <strain evidence="3 4">NTL11</strain>
    </source>
</reference>
<sequence length="184" mass="20518">MRVHEILIISLLGGGQTAVETVDFNPNWEIIEADYKAALKEAASNPALAKRLNTEGASNVSYGQAIYAAGAAAVNQIKGLKNWNKAREQFTQLMTQIMMDHNPNPGVAVAAICYNKDYDVKDPRGIYGLQSESISVWPAHTNYDCFYMGRNNAFWSRGDGGTINLYTRYYSPPCRFDDQDDLYC</sequence>
<keyword evidence="1" id="KW-0732">Signal</keyword>
<gene>
    <name evidence="3" type="ORF">CCHL11_02573</name>
</gene>
<name>A0A1Q8S8Q1_9PEZI</name>
<dbReference type="PANTHER" id="PTHR40845:SF1">
    <property type="match status" value="1"/>
</dbReference>
<dbReference type="STRING" id="708187.A0A1Q8S8Q1"/>